<dbReference type="Pfam" id="PF02447">
    <property type="entry name" value="GntP_permease"/>
    <property type="match status" value="1"/>
</dbReference>
<dbReference type="EMBL" id="CP038149">
    <property type="protein sequence ID" value="QBQ99197.1"/>
    <property type="molecule type" value="Genomic_DNA"/>
</dbReference>
<feature type="transmembrane region" description="Helical" evidence="1">
    <location>
        <begin position="471"/>
        <end position="493"/>
    </location>
</feature>
<feature type="transmembrane region" description="Helical" evidence="1">
    <location>
        <begin position="350"/>
        <end position="372"/>
    </location>
</feature>
<keyword evidence="1" id="KW-0812">Transmembrane</keyword>
<sequence>MSAAALALGLGGMLASLALLIWLAYRGWSVLLLAPLCAMLAALISGQPVLAHWTQTFMGSTGRFLAQFFPLFLLGSLFGKLMEDSGSVDAVAQFMIDKLGTRHALAAVVLGGALVTYGGVSLFVAFFVLAPMAQALFRSANLPRRLMPAAIMLGTATFTMSALPGTPALQNAIPMPFFGTTPFAAPGLGIIAAIVMAGFGLWWLGRMAAVARRNGEGFIEPADGGADDTARGKSALVRERASLAQTFDPAEIDNGAVASDDEGPPPPFVALAPLAVVVAMNFVMNVVVFAHMDASYLAEPRWGATSLSAVSGVWGVSVALAVGIAVLIALNRGRLAALRESVDAGANAAVLPVLSVGSLVGYGAVIAALPAFEAVRDWVLGIGGGPLVSLAVATNLLAGLTGSASGGLTIALDALGGTYMQLAAQHHIDPALLHRVAVMSSGTLDSLPHNGAVVTLLAVCGSTHRESYRDLVVVSIVGALIALAVVIVLGSLFGSF</sequence>
<protein>
    <submittedName>
        <fullName evidence="2">GntP family permease</fullName>
    </submittedName>
</protein>
<feature type="transmembrane region" description="Helical" evidence="1">
    <location>
        <begin position="104"/>
        <end position="133"/>
    </location>
</feature>
<feature type="transmembrane region" description="Helical" evidence="1">
    <location>
        <begin position="145"/>
        <end position="163"/>
    </location>
</feature>
<dbReference type="OrthoDB" id="86125at2"/>
<feature type="transmembrane region" description="Helical" evidence="1">
    <location>
        <begin position="268"/>
        <end position="292"/>
    </location>
</feature>
<reference evidence="2 3" key="1">
    <citation type="submission" date="2019-03" db="EMBL/GenBank/DDBJ databases">
        <title>Paraburkholderia sp. 7MH5, isolated from subtropical forest soil.</title>
        <authorList>
            <person name="Gao Z.-H."/>
            <person name="Qiu L.-H."/>
        </authorList>
    </citation>
    <scope>NUCLEOTIDE SEQUENCE [LARGE SCALE GENOMIC DNA]</scope>
    <source>
        <strain evidence="2 3">7MH5</strain>
    </source>
</reference>
<keyword evidence="1" id="KW-0472">Membrane</keyword>
<dbReference type="RefSeq" id="WP_134751727.1">
    <property type="nucleotide sequence ID" value="NZ_CP038149.1"/>
</dbReference>
<evidence type="ECO:0000256" key="1">
    <source>
        <dbReference type="SAM" id="Phobius"/>
    </source>
</evidence>
<evidence type="ECO:0000313" key="3">
    <source>
        <dbReference type="Proteomes" id="UP000295727"/>
    </source>
</evidence>
<dbReference type="PANTHER" id="PTHR30354">
    <property type="entry name" value="GNT FAMILY GLUCONATE TRANSPORTER"/>
    <property type="match status" value="1"/>
</dbReference>
<feature type="transmembrane region" description="Helical" evidence="1">
    <location>
        <begin position="183"/>
        <end position="204"/>
    </location>
</feature>
<dbReference type="PANTHER" id="PTHR30354:SF7">
    <property type="entry name" value="BLL7963 PROTEIN"/>
    <property type="match status" value="1"/>
</dbReference>
<organism evidence="2 3">
    <name type="scientific">Paraburkholderia pallida</name>
    <dbReference type="NCBI Taxonomy" id="2547399"/>
    <lineage>
        <taxon>Bacteria</taxon>
        <taxon>Pseudomonadati</taxon>
        <taxon>Pseudomonadota</taxon>
        <taxon>Betaproteobacteria</taxon>
        <taxon>Burkholderiales</taxon>
        <taxon>Burkholderiaceae</taxon>
        <taxon>Paraburkholderia</taxon>
    </lineage>
</organism>
<keyword evidence="3" id="KW-1185">Reference proteome</keyword>
<keyword evidence="1" id="KW-1133">Transmembrane helix</keyword>
<name>A0A4P7CV69_9BURK</name>
<feature type="transmembrane region" description="Helical" evidence="1">
    <location>
        <begin position="312"/>
        <end position="330"/>
    </location>
</feature>
<dbReference type="GO" id="GO:0015128">
    <property type="term" value="F:gluconate transmembrane transporter activity"/>
    <property type="evidence" value="ECO:0007669"/>
    <property type="project" value="InterPro"/>
</dbReference>
<dbReference type="Proteomes" id="UP000295727">
    <property type="component" value="Chromosome 2"/>
</dbReference>
<dbReference type="AlphaFoldDB" id="A0A4P7CV69"/>
<evidence type="ECO:0000313" key="2">
    <source>
        <dbReference type="EMBL" id="QBQ99197.1"/>
    </source>
</evidence>
<proteinExistence type="predicted"/>
<gene>
    <name evidence="2" type="ORF">E1956_18485</name>
</gene>
<dbReference type="InterPro" id="IPR003474">
    <property type="entry name" value="Glcn_transporter"/>
</dbReference>
<dbReference type="KEGG" id="ppai:E1956_18485"/>
<feature type="transmembrane region" description="Helical" evidence="1">
    <location>
        <begin position="28"/>
        <end position="50"/>
    </location>
</feature>
<accession>A0A4P7CV69</accession>
<dbReference type="GO" id="GO:0005886">
    <property type="term" value="C:plasma membrane"/>
    <property type="evidence" value="ECO:0007669"/>
    <property type="project" value="TreeGrafter"/>
</dbReference>